<feature type="compositionally biased region" description="Polar residues" evidence="1">
    <location>
        <begin position="689"/>
        <end position="708"/>
    </location>
</feature>
<dbReference type="Gene3D" id="3.20.20.80">
    <property type="entry name" value="Glycosidases"/>
    <property type="match status" value="1"/>
</dbReference>
<feature type="region of interest" description="Disordered" evidence="1">
    <location>
        <begin position="626"/>
        <end position="737"/>
    </location>
</feature>
<dbReference type="EMBL" id="JAPFFF010000056">
    <property type="protein sequence ID" value="KAK8838310.1"/>
    <property type="molecule type" value="Genomic_DNA"/>
</dbReference>
<dbReference type="Gene3D" id="2.60.40.1180">
    <property type="entry name" value="Golgi alpha-mannosidase II"/>
    <property type="match status" value="1"/>
</dbReference>
<organism evidence="3 4">
    <name type="scientific">Tritrichomonas musculus</name>
    <dbReference type="NCBI Taxonomy" id="1915356"/>
    <lineage>
        <taxon>Eukaryota</taxon>
        <taxon>Metamonada</taxon>
        <taxon>Parabasalia</taxon>
        <taxon>Tritrichomonadida</taxon>
        <taxon>Tritrichomonadidae</taxon>
        <taxon>Tritrichomonas</taxon>
    </lineage>
</organism>
<dbReference type="SUPFAM" id="SSF51445">
    <property type="entry name" value="(Trans)glycosidases"/>
    <property type="match status" value="1"/>
</dbReference>
<dbReference type="Pfam" id="PF21365">
    <property type="entry name" value="Glyco_hydro_31_3rd"/>
    <property type="match status" value="1"/>
</dbReference>
<accession>A0ABR2GYJ9</accession>
<feature type="compositionally biased region" description="Low complexity" evidence="1">
    <location>
        <begin position="664"/>
        <end position="688"/>
    </location>
</feature>
<evidence type="ECO:0000313" key="3">
    <source>
        <dbReference type="EMBL" id="KAK8838310.1"/>
    </source>
</evidence>
<feature type="compositionally biased region" description="Polar residues" evidence="1">
    <location>
        <begin position="646"/>
        <end position="663"/>
    </location>
</feature>
<dbReference type="PANTHER" id="PTHR22762:SF89">
    <property type="entry name" value="ALPHA-XYLOSIDASE"/>
    <property type="match status" value="1"/>
</dbReference>
<protein>
    <recommendedName>
        <fullName evidence="2">Glycosyl hydrolase family 31 C-terminal domain-containing protein</fullName>
    </recommendedName>
</protein>
<keyword evidence="4" id="KW-1185">Reference proteome</keyword>
<dbReference type="PANTHER" id="PTHR22762">
    <property type="entry name" value="ALPHA-GLUCOSIDASE"/>
    <property type="match status" value="1"/>
</dbReference>
<dbReference type="InterPro" id="IPR013780">
    <property type="entry name" value="Glyco_hydro_b"/>
</dbReference>
<comment type="caution">
    <text evidence="3">The sequence shown here is derived from an EMBL/GenBank/DDBJ whole genome shotgun (WGS) entry which is preliminary data.</text>
</comment>
<dbReference type="InterPro" id="IPR017853">
    <property type="entry name" value="GH"/>
</dbReference>
<proteinExistence type="predicted"/>
<feature type="compositionally biased region" description="Basic and acidic residues" evidence="1">
    <location>
        <begin position="712"/>
        <end position="722"/>
    </location>
</feature>
<sequence>MISGASANPLSLIAWGNYRITILTSRCLRIEYNSKLFFEDRPSRTFSHRNHPLPRFKKEMNLDLLKIETDDLTITLTDFRNPPKNTNCRIQSNYSEFLWDFTLPDQSSTFSDPSLGYTIIDDSHTPVLSKDGVYLIRNKSEIDLYFFGYGKSIFNGIADFFLLSGSPELPPLYSFKISFTSQTITDAIKIFDNFSTKNIFFGSCFLDASWHTQDQLFSWNQEIFDKLDDLKKKRFLKIGITVDILKGVSPKEAQYRDFSQALKLELREIAEYSTKKTNYLNAFQKYIFTPLENDGVDFFQINEELYALNRAYFRRKVNFRILLLTKFRELGCQRWPLPISPKKCESWKDLSSLPNYFSNLSNQGIIYELFEINNIEKFENDFELIVRIFQFASLLPIVRISIPPNFPWNLDSSITCFILNAMSFHNELEPFFYSLGYQSVINRKPIINSMRNCYSQDNSSSLCPCQFCLGSDGDIIAAPFVTKIDEETNHANNAVWMPNKTIWFDFETGREYGGGWHGIHGKLSSIPLFVKAGSIIPTKSFNYNFNSNSSQMKPVMKTPRNTKITYSKSTASVSSNMNFEGVLTIHVFPKGSKKFQIFDDGDGDDKAYKNGKFTITTIETRWDFKGFEESVPKTQGGNDDEEEAHTTNQTDLSQSKKTNQPDPSQSKKSSQTKTTSQAKTAQSKAASKNVAQKWQRQASPKNAKSGQIATEKVTKKAEEKSPPSEASPQADDAPSESSINEAKRMMIVFDRTGDPSLFNRNREMVIRLHNVNPHVKVTTDNNSEISNERIEYNDVTFDIKIIKFPTVVIVRTYITGELLALDRTKMTSAELTSVLKAANMTTWVTQSHMDSFPKGTFFPRLTASSHVLPVKIRLLLLEELEDCGFCHFTKEMGNELFVVWNNSDSDLFTYLYKRFEPLKKEEITESSGVVPPALYFSPEKELTVRHRHLVDLPTAETLLELIICDTLMFSIDFDKM</sequence>
<dbReference type="SUPFAM" id="SSF51011">
    <property type="entry name" value="Glycosyl hydrolase domain"/>
    <property type="match status" value="1"/>
</dbReference>
<evidence type="ECO:0000313" key="4">
    <source>
        <dbReference type="Proteomes" id="UP001470230"/>
    </source>
</evidence>
<dbReference type="InterPro" id="IPR048395">
    <property type="entry name" value="Glyco_hydro_31_C"/>
</dbReference>
<dbReference type="Proteomes" id="UP001470230">
    <property type="component" value="Unassembled WGS sequence"/>
</dbReference>
<reference evidence="3 4" key="1">
    <citation type="submission" date="2024-04" db="EMBL/GenBank/DDBJ databases">
        <title>Tritrichomonas musculus Genome.</title>
        <authorList>
            <person name="Alves-Ferreira E."/>
            <person name="Grigg M."/>
            <person name="Lorenzi H."/>
            <person name="Galac M."/>
        </authorList>
    </citation>
    <scope>NUCLEOTIDE SEQUENCE [LARGE SCALE GENOMIC DNA]</scope>
    <source>
        <strain evidence="3 4">EAF2021</strain>
    </source>
</reference>
<evidence type="ECO:0000259" key="2">
    <source>
        <dbReference type="Pfam" id="PF21365"/>
    </source>
</evidence>
<evidence type="ECO:0000256" key="1">
    <source>
        <dbReference type="SAM" id="MobiDB-lite"/>
    </source>
</evidence>
<feature type="domain" description="Glycosyl hydrolase family 31 C-terminal" evidence="2">
    <location>
        <begin position="444"/>
        <end position="536"/>
    </location>
</feature>
<gene>
    <name evidence="3" type="ORF">M9Y10_035733</name>
</gene>
<name>A0ABR2GYJ9_9EUKA</name>